<dbReference type="GO" id="GO:0004168">
    <property type="term" value="F:dolichol kinase activity"/>
    <property type="evidence" value="ECO:0007669"/>
    <property type="project" value="UniProtKB-EC"/>
</dbReference>
<feature type="transmembrane region" description="Helical" evidence="10">
    <location>
        <begin position="106"/>
        <end position="127"/>
    </location>
</feature>
<feature type="transmembrane region" description="Helical" evidence="10">
    <location>
        <begin position="52"/>
        <end position="73"/>
    </location>
</feature>
<feature type="transmembrane region" description="Helical" evidence="10">
    <location>
        <begin position="373"/>
        <end position="395"/>
    </location>
</feature>
<evidence type="ECO:0000256" key="3">
    <source>
        <dbReference type="ARBA" id="ARBA00012132"/>
    </source>
</evidence>
<keyword evidence="7" id="KW-0256">Endoplasmic reticulum</keyword>
<evidence type="ECO:0000256" key="5">
    <source>
        <dbReference type="ARBA" id="ARBA00022692"/>
    </source>
</evidence>
<dbReference type="InParanoid" id="A0A482WYE2"/>
<protein>
    <recommendedName>
        <fullName evidence="3">dolichol kinase</fullName>
        <ecNumber evidence="3">2.7.1.108</ecNumber>
    </recommendedName>
</protein>
<dbReference type="GO" id="GO:0005789">
    <property type="term" value="C:endoplasmic reticulum membrane"/>
    <property type="evidence" value="ECO:0007669"/>
    <property type="project" value="UniProtKB-SubCell"/>
</dbReference>
<evidence type="ECO:0000256" key="9">
    <source>
        <dbReference type="ARBA" id="ARBA00023136"/>
    </source>
</evidence>
<evidence type="ECO:0000256" key="6">
    <source>
        <dbReference type="ARBA" id="ARBA00022777"/>
    </source>
</evidence>
<feature type="transmembrane region" description="Helical" evidence="10">
    <location>
        <begin position="199"/>
        <end position="229"/>
    </location>
</feature>
<dbReference type="PANTHER" id="PTHR13205:SF15">
    <property type="entry name" value="DOLICHOL KINASE"/>
    <property type="match status" value="1"/>
</dbReference>
<dbReference type="EMBL" id="QKKF02022116">
    <property type="protein sequence ID" value="RZF38617.1"/>
    <property type="molecule type" value="Genomic_DNA"/>
</dbReference>
<dbReference type="AlphaFoldDB" id="A0A482WYE2"/>
<reference evidence="11 12" key="1">
    <citation type="journal article" date="2017" name="Gigascience">
        <title>Genome sequence of the small brown planthopper, Laodelphax striatellus.</title>
        <authorList>
            <person name="Zhu J."/>
            <person name="Jiang F."/>
            <person name="Wang X."/>
            <person name="Yang P."/>
            <person name="Bao Y."/>
            <person name="Zhao W."/>
            <person name="Wang W."/>
            <person name="Lu H."/>
            <person name="Wang Q."/>
            <person name="Cui N."/>
            <person name="Li J."/>
            <person name="Chen X."/>
            <person name="Luo L."/>
            <person name="Yu J."/>
            <person name="Kang L."/>
            <person name="Cui F."/>
        </authorList>
    </citation>
    <scope>NUCLEOTIDE SEQUENCE [LARGE SCALE GENOMIC DNA]</scope>
    <source>
        <strain evidence="11">Lst14</strain>
    </source>
</reference>
<feature type="transmembrane region" description="Helical" evidence="10">
    <location>
        <begin position="241"/>
        <end position="261"/>
    </location>
</feature>
<evidence type="ECO:0000256" key="10">
    <source>
        <dbReference type="SAM" id="Phobius"/>
    </source>
</evidence>
<feature type="transmembrane region" description="Helical" evidence="10">
    <location>
        <begin position="80"/>
        <end position="100"/>
    </location>
</feature>
<keyword evidence="6" id="KW-0418">Kinase</keyword>
<evidence type="ECO:0000256" key="8">
    <source>
        <dbReference type="ARBA" id="ARBA00022989"/>
    </source>
</evidence>
<dbReference type="OrthoDB" id="377083at2759"/>
<evidence type="ECO:0000256" key="4">
    <source>
        <dbReference type="ARBA" id="ARBA00022679"/>
    </source>
</evidence>
<evidence type="ECO:0000313" key="11">
    <source>
        <dbReference type="EMBL" id="RZF38617.1"/>
    </source>
</evidence>
<organism evidence="11 12">
    <name type="scientific">Laodelphax striatellus</name>
    <name type="common">Small brown planthopper</name>
    <name type="synonym">Delphax striatella</name>
    <dbReference type="NCBI Taxonomy" id="195883"/>
    <lineage>
        <taxon>Eukaryota</taxon>
        <taxon>Metazoa</taxon>
        <taxon>Ecdysozoa</taxon>
        <taxon>Arthropoda</taxon>
        <taxon>Hexapoda</taxon>
        <taxon>Insecta</taxon>
        <taxon>Pterygota</taxon>
        <taxon>Neoptera</taxon>
        <taxon>Paraneoptera</taxon>
        <taxon>Hemiptera</taxon>
        <taxon>Auchenorrhyncha</taxon>
        <taxon>Fulgoroidea</taxon>
        <taxon>Delphacidae</taxon>
        <taxon>Criomorphinae</taxon>
        <taxon>Laodelphax</taxon>
    </lineage>
</organism>
<evidence type="ECO:0000256" key="1">
    <source>
        <dbReference type="ARBA" id="ARBA00004477"/>
    </source>
</evidence>
<accession>A0A482WYE2</accession>
<keyword evidence="4" id="KW-0808">Transferase</keyword>
<name>A0A482WYE2_LAOST</name>
<gene>
    <name evidence="11" type="ORF">LSTR_LSTR010716</name>
</gene>
<dbReference type="Proteomes" id="UP000291343">
    <property type="component" value="Unassembled WGS sequence"/>
</dbReference>
<feature type="transmembrane region" description="Helical" evidence="10">
    <location>
        <begin position="139"/>
        <end position="159"/>
    </location>
</feature>
<keyword evidence="8 10" id="KW-1133">Transmembrane helix</keyword>
<evidence type="ECO:0000256" key="7">
    <source>
        <dbReference type="ARBA" id="ARBA00022824"/>
    </source>
</evidence>
<comment type="subcellular location">
    <subcellularLocation>
        <location evidence="1">Endoplasmic reticulum membrane</location>
        <topology evidence="1">Multi-pass membrane protein</topology>
    </subcellularLocation>
</comment>
<dbReference type="GO" id="GO:0043048">
    <property type="term" value="P:dolichyl monophosphate biosynthetic process"/>
    <property type="evidence" value="ECO:0007669"/>
    <property type="project" value="TreeGrafter"/>
</dbReference>
<keyword evidence="5 10" id="KW-0812">Transmembrane</keyword>
<dbReference type="PANTHER" id="PTHR13205">
    <property type="entry name" value="TRANSMEMBRANE PROTEIN 15-RELATED"/>
    <property type="match status" value="1"/>
</dbReference>
<evidence type="ECO:0000313" key="12">
    <source>
        <dbReference type="Proteomes" id="UP000291343"/>
    </source>
</evidence>
<evidence type="ECO:0000256" key="2">
    <source>
        <dbReference type="ARBA" id="ARBA00010794"/>
    </source>
</evidence>
<keyword evidence="12" id="KW-1185">Reference proteome</keyword>
<dbReference type="InterPro" id="IPR032974">
    <property type="entry name" value="Polypren_kinase"/>
</dbReference>
<dbReference type="EC" id="2.7.1.108" evidence="3"/>
<feature type="transmembrane region" description="Helical" evidence="10">
    <location>
        <begin position="407"/>
        <end position="428"/>
    </location>
</feature>
<keyword evidence="9 10" id="KW-0472">Membrane</keyword>
<proteinExistence type="inferred from homology"/>
<feature type="transmembrane region" description="Helical" evidence="10">
    <location>
        <begin position="26"/>
        <end position="46"/>
    </location>
</feature>
<sequence>MDFDLVELDRRLETFINGNNLKTRRLASHGIWMSFLLPLAVIIGTIKYECSGLYRVSCCISLGLLTNSILILFQISSNFLWRAAACLVTSAVTILSLAAFSDQGPVFNVLIALLTSLGFQMLLLTVLQSFPSSFTFGEACVSVQSIVLFLAASVANFGFEESTSCVRIATLILQVGLSGVGALCILLKLYPEMQAPSQFYILSVGLLGFLVVPILHILLSRSAVLWIFYELTQDLVTVKLVFYWALCCVAAILVVIVQVSGGKKSSTIVRKAFHLLALAVFIPGLTYRPCLLYLASGVVFALFICLELLRSLKIPPLSDHLEAGFAVFADEKDEGPLALTPIYLLIGCAGPLWLHPLAIEATPPSPHHLLPMLAGLLAVGVGDTAASVCGTWFGQHHWPGSNRTKEGSAACFISQLFAVLILIHFGYIPRTSLLKPIFAIVISSLVEANTDQVDNLALPLLMYIILL</sequence>
<dbReference type="FunCoup" id="A0A482WYE2">
    <property type="interactions" value="770"/>
</dbReference>
<comment type="similarity">
    <text evidence="2">Belongs to the polyprenol kinase family.</text>
</comment>
<comment type="caution">
    <text evidence="11">The sequence shown here is derived from an EMBL/GenBank/DDBJ whole genome shotgun (WGS) entry which is preliminary data.</text>
</comment>
<feature type="transmembrane region" description="Helical" evidence="10">
    <location>
        <begin position="165"/>
        <end position="187"/>
    </location>
</feature>
<dbReference type="STRING" id="195883.A0A482WYE2"/>
<feature type="transmembrane region" description="Helical" evidence="10">
    <location>
        <begin position="291"/>
        <end position="309"/>
    </location>
</feature>